<dbReference type="Proteomes" id="UP000708208">
    <property type="component" value="Unassembled WGS sequence"/>
</dbReference>
<keyword evidence="3" id="KW-1185">Reference proteome</keyword>
<feature type="non-terminal residue" evidence="2">
    <location>
        <position position="66"/>
    </location>
</feature>
<name>A0A8J2PCT5_9HEXA</name>
<evidence type="ECO:0000313" key="3">
    <source>
        <dbReference type="Proteomes" id="UP000708208"/>
    </source>
</evidence>
<comment type="caution">
    <text evidence="2">The sequence shown here is derived from an EMBL/GenBank/DDBJ whole genome shotgun (WGS) entry which is preliminary data.</text>
</comment>
<feature type="transmembrane region" description="Helical" evidence="1">
    <location>
        <begin position="42"/>
        <end position="65"/>
    </location>
</feature>
<keyword evidence="1" id="KW-1133">Transmembrane helix</keyword>
<proteinExistence type="predicted"/>
<sequence length="66" mass="7594">LTWDLQINVYPPKEVPSEDSSQQSRTAKQKLKELLCFLLKPFLMSTWAIVAPGFTLVVMLFFVCFV</sequence>
<keyword evidence="1" id="KW-0812">Transmembrane</keyword>
<protein>
    <submittedName>
        <fullName evidence="2">Uncharacterized protein</fullName>
    </submittedName>
</protein>
<accession>A0A8J2PCT5</accession>
<evidence type="ECO:0000313" key="2">
    <source>
        <dbReference type="EMBL" id="CAG7818562.1"/>
    </source>
</evidence>
<keyword evidence="1" id="KW-0472">Membrane</keyword>
<dbReference type="EMBL" id="CAJVCH010424037">
    <property type="protein sequence ID" value="CAG7818562.1"/>
    <property type="molecule type" value="Genomic_DNA"/>
</dbReference>
<gene>
    <name evidence="2" type="ORF">AFUS01_LOCUS29059</name>
</gene>
<dbReference type="AlphaFoldDB" id="A0A8J2PCT5"/>
<reference evidence="2" key="1">
    <citation type="submission" date="2021-06" db="EMBL/GenBank/DDBJ databases">
        <authorList>
            <person name="Hodson N. C."/>
            <person name="Mongue J. A."/>
            <person name="Jaron S. K."/>
        </authorList>
    </citation>
    <scope>NUCLEOTIDE SEQUENCE</scope>
</reference>
<organism evidence="2 3">
    <name type="scientific">Allacma fusca</name>
    <dbReference type="NCBI Taxonomy" id="39272"/>
    <lineage>
        <taxon>Eukaryota</taxon>
        <taxon>Metazoa</taxon>
        <taxon>Ecdysozoa</taxon>
        <taxon>Arthropoda</taxon>
        <taxon>Hexapoda</taxon>
        <taxon>Collembola</taxon>
        <taxon>Symphypleona</taxon>
        <taxon>Sminthuridae</taxon>
        <taxon>Allacma</taxon>
    </lineage>
</organism>
<evidence type="ECO:0000256" key="1">
    <source>
        <dbReference type="SAM" id="Phobius"/>
    </source>
</evidence>